<dbReference type="PANTHER" id="PTHR32004">
    <property type="entry name" value="TRNA LIGASE"/>
    <property type="match status" value="1"/>
</dbReference>
<feature type="active site" description="N6-AMP-lysine intermediate" evidence="2">
    <location>
        <position position="146"/>
    </location>
</feature>
<dbReference type="Pfam" id="PF09511">
    <property type="entry name" value="RNA_lig_T4_1"/>
    <property type="match status" value="1"/>
</dbReference>
<proteinExistence type="inferred from homology"/>
<dbReference type="GO" id="GO:0008081">
    <property type="term" value="F:phosphoric diester hydrolase activity"/>
    <property type="evidence" value="ECO:0007669"/>
    <property type="project" value="InterPro"/>
</dbReference>
<reference evidence="7" key="1">
    <citation type="submission" date="2019-01" db="EMBL/GenBank/DDBJ databases">
        <title>Draft genome sequences of three monokaryotic isolates of the white-rot basidiomycete fungus Dichomitus squalens.</title>
        <authorList>
            <consortium name="DOE Joint Genome Institute"/>
            <person name="Lopez S.C."/>
            <person name="Andreopoulos B."/>
            <person name="Pangilinan J."/>
            <person name="Lipzen A."/>
            <person name="Riley R."/>
            <person name="Ahrendt S."/>
            <person name="Ng V."/>
            <person name="Barry K."/>
            <person name="Daum C."/>
            <person name="Grigoriev I.V."/>
            <person name="Hilden K.S."/>
            <person name="Makela M.R."/>
            <person name="de Vries R.P."/>
        </authorList>
    </citation>
    <scope>NUCLEOTIDE SEQUENCE [LARGE SCALE GENOMIC DNA]</scope>
    <source>
        <strain evidence="7">OM18370.1</strain>
    </source>
</reference>
<evidence type="ECO:0000313" key="7">
    <source>
        <dbReference type="EMBL" id="TBU28294.1"/>
    </source>
</evidence>
<feature type="domain" description="tRNA ligase kinase" evidence="5">
    <location>
        <begin position="444"/>
        <end position="585"/>
    </location>
</feature>
<evidence type="ECO:0000256" key="1">
    <source>
        <dbReference type="PIRNR" id="PIRNR019634"/>
    </source>
</evidence>
<dbReference type="GO" id="GO:0003972">
    <property type="term" value="F:RNA ligase (ATP) activity"/>
    <property type="evidence" value="ECO:0007669"/>
    <property type="project" value="UniProtKB-UniRule"/>
</dbReference>
<dbReference type="OrthoDB" id="276239at2759"/>
<evidence type="ECO:0000259" key="6">
    <source>
        <dbReference type="Pfam" id="PF09511"/>
    </source>
</evidence>
<sequence>MASPKSPSPPPVVAGEQQPEHIEELQQLFASVTIDQDDHELIEALKTLSKKAPKLVKSTEYQAPAIPSIFVRSWKMNEFKYYDIPSPFPTLARGLFTQDVKNASGKTKHRIVARGYDKFFNIGEVPWTTWAALESHTAPPYTLTLKSNGCIIFIAALTPTKLLVTSKHSLGPSPGSSGAESHAQVGERWLRKHLAAAGKTEEQLAQTLWEKNWTAVAELCDDSFEEHVLPISAEKTGLHLHGLNACTGAFQTQPQPVVDAFAREWGFIPTASTVLITIPEVKAFTEEIARLGKWNGEALEGFVVRTHVTVPPTRGEKPASLSPYPAGSSFFFKVKFDEPYLMYRDWREVTRTLLGRGPSPGNVPKGKLRRPETKLYVEWVCGEIKRDRSQFEGFNKGKGIIATRERFLKWKESHEGKKAEVGAEKVPEETGLVQDVDLTKGKVIIMPVAVPGVGKTTIAVALQHLFGFGHIQSDDISAKKAAPIFIKNVVQALKTHDVVIADKNNHLKQHRDQLREAAQKFSPPARLLALDWSFDLPLSTVHRICGDRIVARGDKHQSLHADLSGKSHEDVIWQFLKQAEELQDSEADVVVSMDVEEPLEDALARAVGAIVKYLGKEQPDPERMGQALAVARAYEPRSRGKRRADNGGGGGAGRKAAKDSADKAEQAQPPASSKKAGKAKSPPRYYGILAEVDLQGVVGPAIEGAVGNLPSEARKFWDDLVREERVQKRPHVTVVHSKSLPKEGELWELCRAVDALPRPPLFSFRLEHVVWSERIMAATVVDLAVAADDPGEVDKEGVQFVLHLPDEVKQRLHITVGTRDKNVPPVEARDLVTEWKRDATAHPGVWAVPLKDVWVKGRVKGLHN</sequence>
<dbReference type="EC" id="6.5.1.3" evidence="1"/>
<dbReference type="SUPFAM" id="SSF52540">
    <property type="entry name" value="P-loop containing nucleoside triphosphate hydrolases"/>
    <property type="match status" value="1"/>
</dbReference>
<accession>A0A4Q9ML13</accession>
<dbReference type="InterPro" id="IPR019039">
    <property type="entry name" value="T4-Rnl1-like_N"/>
</dbReference>
<dbReference type="Pfam" id="PF08303">
    <property type="entry name" value="tRNA_lig_kinase"/>
    <property type="match status" value="1"/>
</dbReference>
<dbReference type="Gene3D" id="3.40.50.300">
    <property type="entry name" value="P-loop containing nucleotide triphosphate hydrolases"/>
    <property type="match status" value="1"/>
</dbReference>
<dbReference type="Proteomes" id="UP000292957">
    <property type="component" value="Unassembled WGS sequence"/>
</dbReference>
<dbReference type="GO" id="GO:0005524">
    <property type="term" value="F:ATP binding"/>
    <property type="evidence" value="ECO:0007669"/>
    <property type="project" value="UniProtKB-UniRule"/>
</dbReference>
<gene>
    <name evidence="7" type="ORF">BD311DRAFT_788627</name>
</gene>
<feature type="compositionally biased region" description="Basic and acidic residues" evidence="3">
    <location>
        <begin position="656"/>
        <end position="665"/>
    </location>
</feature>
<dbReference type="GO" id="GO:0051730">
    <property type="term" value="F:GTP-dependent polyribonucleotide 5'-hydroxyl-kinase activity"/>
    <property type="evidence" value="ECO:0007669"/>
    <property type="project" value="InterPro"/>
</dbReference>
<dbReference type="InterPro" id="IPR015965">
    <property type="entry name" value="tRNA_lig_PDEase"/>
</dbReference>
<comment type="similarity">
    <text evidence="1">Belongs to the TRL1 family.</text>
</comment>
<name>A0A4Q9ML13_9APHY</name>
<comment type="catalytic activity">
    <reaction evidence="1">
        <text>ATP + (ribonucleotide)n-3'-hydroxyl + 5'-phospho-(ribonucleotide)m = (ribonucleotide)n+m + AMP + diphosphate.</text>
        <dbReference type="EC" id="6.5.1.3"/>
    </reaction>
</comment>
<protein>
    <recommendedName>
        <fullName evidence="1">tRNA ligase</fullName>
        <ecNumber evidence="1">6.5.1.3</ecNumber>
    </recommendedName>
</protein>
<keyword evidence="1 7" id="KW-0436">Ligase</keyword>
<evidence type="ECO:0000256" key="3">
    <source>
        <dbReference type="SAM" id="MobiDB-lite"/>
    </source>
</evidence>
<evidence type="ECO:0000256" key="2">
    <source>
        <dbReference type="PIRSR" id="PIRSR019634-50"/>
    </source>
</evidence>
<evidence type="ECO:0000259" key="5">
    <source>
        <dbReference type="Pfam" id="PF08303"/>
    </source>
</evidence>
<dbReference type="PANTHER" id="PTHR32004:SF1">
    <property type="entry name" value="TRNA LIGASE"/>
    <property type="match status" value="1"/>
</dbReference>
<dbReference type="GO" id="GO:0006388">
    <property type="term" value="P:tRNA splicing, via endonucleolytic cleavage and ligation"/>
    <property type="evidence" value="ECO:0007669"/>
    <property type="project" value="UniProtKB-UniRule"/>
</dbReference>
<dbReference type="InterPro" id="IPR012387">
    <property type="entry name" value="Trl1_fun"/>
</dbReference>
<dbReference type="PIRSF" id="PIRSF019634">
    <property type="entry name" value="tRNA_lig_yeast"/>
    <property type="match status" value="1"/>
</dbReference>
<dbReference type="AlphaFoldDB" id="A0A4Q9ML13"/>
<dbReference type="InterPro" id="IPR015966">
    <property type="entry name" value="tRNA_lig_kin_fungi"/>
</dbReference>
<feature type="domain" description="tRNA ligase phosphodiesterase" evidence="4">
    <location>
        <begin position="614"/>
        <end position="861"/>
    </location>
</feature>
<dbReference type="GO" id="GO:0005634">
    <property type="term" value="C:nucleus"/>
    <property type="evidence" value="ECO:0007669"/>
    <property type="project" value="TreeGrafter"/>
</dbReference>
<feature type="domain" description="T4 RNA ligase 1-like N-terminal" evidence="6">
    <location>
        <begin position="92"/>
        <end position="341"/>
    </location>
</feature>
<feature type="compositionally biased region" description="Low complexity" evidence="3">
    <location>
        <begin position="667"/>
        <end position="681"/>
    </location>
</feature>
<organism evidence="7">
    <name type="scientific">Dichomitus squalens</name>
    <dbReference type="NCBI Taxonomy" id="114155"/>
    <lineage>
        <taxon>Eukaryota</taxon>
        <taxon>Fungi</taxon>
        <taxon>Dikarya</taxon>
        <taxon>Basidiomycota</taxon>
        <taxon>Agaricomycotina</taxon>
        <taxon>Agaricomycetes</taxon>
        <taxon>Polyporales</taxon>
        <taxon>Polyporaceae</taxon>
        <taxon>Dichomitus</taxon>
    </lineage>
</organism>
<evidence type="ECO:0000259" key="4">
    <source>
        <dbReference type="Pfam" id="PF08302"/>
    </source>
</evidence>
<dbReference type="Pfam" id="PF08302">
    <property type="entry name" value="tRNA_lig_CPD"/>
    <property type="match status" value="1"/>
</dbReference>
<keyword evidence="1" id="KW-0819">tRNA processing</keyword>
<dbReference type="EMBL" id="ML143423">
    <property type="protein sequence ID" value="TBU28294.1"/>
    <property type="molecule type" value="Genomic_DNA"/>
</dbReference>
<dbReference type="InterPro" id="IPR027417">
    <property type="entry name" value="P-loop_NTPase"/>
</dbReference>
<feature type="region of interest" description="Disordered" evidence="3">
    <location>
        <begin position="632"/>
        <end position="681"/>
    </location>
</feature>